<dbReference type="Proteomes" id="UP000606974">
    <property type="component" value="Unassembled WGS sequence"/>
</dbReference>
<evidence type="ECO:0000313" key="2">
    <source>
        <dbReference type="EMBL" id="KAF7505833.1"/>
    </source>
</evidence>
<feature type="compositionally biased region" description="Basic and acidic residues" evidence="1">
    <location>
        <begin position="39"/>
        <end position="51"/>
    </location>
</feature>
<accession>A0A8H7AAZ7</accession>
<proteinExistence type="predicted"/>
<sequence length="136" mass="14764">MRFATTTRITSRTGPRPSQTGTTSWCHGRPLAATQATSEADRARNAGRARDSCTTAAGSTAAGRSYTCRASAGFARSLSSVGYLKRTKGRQGFGVFRHYGDYTSETNRDKSTGQVTRFAIELLERELSNLKSDLET</sequence>
<feature type="compositionally biased region" description="Polar residues" evidence="1">
    <location>
        <begin position="1"/>
        <end position="25"/>
    </location>
</feature>
<dbReference type="EMBL" id="JAACFV010000100">
    <property type="protein sequence ID" value="KAF7505833.1"/>
    <property type="molecule type" value="Genomic_DNA"/>
</dbReference>
<feature type="region of interest" description="Disordered" evidence="1">
    <location>
        <begin position="1"/>
        <end position="62"/>
    </location>
</feature>
<keyword evidence="3" id="KW-1185">Reference proteome</keyword>
<name>A0A8H7AAZ7_9EURO</name>
<gene>
    <name evidence="2" type="ORF">GJ744_000408</name>
</gene>
<dbReference type="AlphaFoldDB" id="A0A8H7AAZ7"/>
<evidence type="ECO:0000256" key="1">
    <source>
        <dbReference type="SAM" id="MobiDB-lite"/>
    </source>
</evidence>
<protein>
    <submittedName>
        <fullName evidence="2">Uncharacterized protein</fullName>
    </submittedName>
</protein>
<comment type="caution">
    <text evidence="2">The sequence shown here is derived from an EMBL/GenBank/DDBJ whole genome shotgun (WGS) entry which is preliminary data.</text>
</comment>
<organism evidence="2 3">
    <name type="scientific">Endocarpon pusillum</name>
    <dbReference type="NCBI Taxonomy" id="364733"/>
    <lineage>
        <taxon>Eukaryota</taxon>
        <taxon>Fungi</taxon>
        <taxon>Dikarya</taxon>
        <taxon>Ascomycota</taxon>
        <taxon>Pezizomycotina</taxon>
        <taxon>Eurotiomycetes</taxon>
        <taxon>Chaetothyriomycetidae</taxon>
        <taxon>Verrucariales</taxon>
        <taxon>Verrucariaceae</taxon>
        <taxon>Endocarpon</taxon>
    </lineage>
</organism>
<reference evidence="2" key="1">
    <citation type="submission" date="2020-02" db="EMBL/GenBank/DDBJ databases">
        <authorList>
            <person name="Palmer J.M."/>
        </authorList>
    </citation>
    <scope>NUCLEOTIDE SEQUENCE</scope>
    <source>
        <strain evidence="2">EPUS1.4</strain>
        <tissue evidence="2">Thallus</tissue>
    </source>
</reference>
<evidence type="ECO:0000313" key="3">
    <source>
        <dbReference type="Proteomes" id="UP000606974"/>
    </source>
</evidence>